<name>M5GDH9_DACPD</name>
<dbReference type="EMBL" id="JH795862">
    <property type="protein sequence ID" value="EJU02413.1"/>
    <property type="molecule type" value="Genomic_DNA"/>
</dbReference>
<dbReference type="OMA" id="FAACDFW"/>
<dbReference type="HOGENOM" id="CLU_006586_15_2_1"/>
<feature type="domain" description="Carboxylesterase type B" evidence="5">
    <location>
        <begin position="25"/>
        <end position="346"/>
    </location>
</feature>
<dbReference type="Gene3D" id="3.40.50.1820">
    <property type="entry name" value="alpha/beta hydrolase"/>
    <property type="match status" value="1"/>
</dbReference>
<dbReference type="EC" id="3.1.1.-" evidence="3"/>
<dbReference type="InterPro" id="IPR029058">
    <property type="entry name" value="AB_hydrolase_fold"/>
</dbReference>
<protein>
    <recommendedName>
        <fullName evidence="3">Carboxylic ester hydrolase</fullName>
        <ecNumber evidence="3">3.1.1.-</ecNumber>
    </recommendedName>
</protein>
<evidence type="ECO:0000256" key="1">
    <source>
        <dbReference type="ARBA" id="ARBA00005964"/>
    </source>
</evidence>
<organism evidence="6 7">
    <name type="scientific">Dacryopinax primogenitus (strain DJM 731)</name>
    <name type="common">Brown rot fungus</name>
    <dbReference type="NCBI Taxonomy" id="1858805"/>
    <lineage>
        <taxon>Eukaryota</taxon>
        <taxon>Fungi</taxon>
        <taxon>Dikarya</taxon>
        <taxon>Basidiomycota</taxon>
        <taxon>Agaricomycotina</taxon>
        <taxon>Dacrymycetes</taxon>
        <taxon>Dacrymycetales</taxon>
        <taxon>Dacrymycetaceae</taxon>
        <taxon>Dacryopinax</taxon>
    </lineage>
</organism>
<comment type="similarity">
    <text evidence="1 3">Belongs to the type-B carboxylesterase/lipase family.</text>
</comment>
<evidence type="ECO:0000256" key="3">
    <source>
        <dbReference type="RuleBase" id="RU361235"/>
    </source>
</evidence>
<dbReference type="ESTHER" id="dacsp-m5gdh9">
    <property type="family name" value="Fungal_carboxylesterase_lipase"/>
</dbReference>
<feature type="signal peptide" evidence="4">
    <location>
        <begin position="1"/>
        <end position="15"/>
    </location>
</feature>
<proteinExistence type="inferred from homology"/>
<gene>
    <name evidence="6" type="ORF">DACRYDRAFT_116102</name>
</gene>
<accession>M5GDH9</accession>
<dbReference type="Proteomes" id="UP000030653">
    <property type="component" value="Unassembled WGS sequence"/>
</dbReference>
<dbReference type="PROSITE" id="PS00122">
    <property type="entry name" value="CARBOXYLESTERASE_B_1"/>
    <property type="match status" value="1"/>
</dbReference>
<keyword evidence="7" id="KW-1185">Reference proteome</keyword>
<evidence type="ECO:0000259" key="5">
    <source>
        <dbReference type="Pfam" id="PF00135"/>
    </source>
</evidence>
<dbReference type="InterPro" id="IPR050654">
    <property type="entry name" value="AChE-related_enzymes"/>
</dbReference>
<dbReference type="SUPFAM" id="SSF53474">
    <property type="entry name" value="alpha/beta-Hydrolases"/>
    <property type="match status" value="1"/>
</dbReference>
<dbReference type="GeneID" id="63685197"/>
<feature type="chain" id="PRO_5012587695" description="Carboxylic ester hydrolase" evidence="4">
    <location>
        <begin position="16"/>
        <end position="521"/>
    </location>
</feature>
<dbReference type="RefSeq" id="XP_040629307.1">
    <property type="nucleotide sequence ID" value="XM_040770135.1"/>
</dbReference>
<dbReference type="InterPro" id="IPR002018">
    <property type="entry name" value="CarbesteraseB"/>
</dbReference>
<sequence>MLSLSVAFLALSAHASPIFSRDDGTLVTTAQGAVQGTLVTPTVRQWLGIPYAAPPTGTSRFAAPQPAPSWSSTLSASAFGNSCPSVLDTEFLTIIGLLQQQESIAYDEDCLNLNIWAPATSRPQGGAVMLWVYGGGDMFGSSNTPYYSGTTFVEDHDDLVIVTFNYRMDIFGFPNAPQQLTNVGLLDLDAAIQWVYANIAAFGGDPERITIFGESAGALAVDAYAFSHPTDTVVKGIIAESGTAQLTSILQIGSTSPSETNSSWNTVANALGCGTAGDAAQLACMQAVPWQTLLSEVVSGGESFTPYPDGQTIFSDVSTRSSNGEFLKVPFLVGNNANEGDIFAVAFEEGDFGNTIPVATTVLSDAVTEVVFLCPASKAANDRTNAGVATWRYRFEGVYLDATNNNADLRAFHTVEVPMVFGTYNLSTFSYAPVSNEIALSAWMQSAWVTFAQNPVSGLSSYGWTQYSTNILSSTIARLGNSDNPSGATYSPPIDFDVGCGAVNALTPYVIDLIDDLGSIF</sequence>
<dbReference type="STRING" id="1858805.M5GDH9"/>
<evidence type="ECO:0000313" key="6">
    <source>
        <dbReference type="EMBL" id="EJU02413.1"/>
    </source>
</evidence>
<evidence type="ECO:0000256" key="4">
    <source>
        <dbReference type="SAM" id="SignalP"/>
    </source>
</evidence>
<dbReference type="AlphaFoldDB" id="M5GDH9"/>
<reference evidence="6 7" key="1">
    <citation type="journal article" date="2012" name="Science">
        <title>The Paleozoic origin of enzymatic lignin decomposition reconstructed from 31 fungal genomes.</title>
        <authorList>
            <person name="Floudas D."/>
            <person name="Binder M."/>
            <person name="Riley R."/>
            <person name="Barry K."/>
            <person name="Blanchette R.A."/>
            <person name="Henrissat B."/>
            <person name="Martinez A.T."/>
            <person name="Otillar R."/>
            <person name="Spatafora J.W."/>
            <person name="Yadav J.S."/>
            <person name="Aerts A."/>
            <person name="Benoit I."/>
            <person name="Boyd A."/>
            <person name="Carlson A."/>
            <person name="Copeland A."/>
            <person name="Coutinho P.M."/>
            <person name="de Vries R.P."/>
            <person name="Ferreira P."/>
            <person name="Findley K."/>
            <person name="Foster B."/>
            <person name="Gaskell J."/>
            <person name="Glotzer D."/>
            <person name="Gorecki P."/>
            <person name="Heitman J."/>
            <person name="Hesse C."/>
            <person name="Hori C."/>
            <person name="Igarashi K."/>
            <person name="Jurgens J.A."/>
            <person name="Kallen N."/>
            <person name="Kersten P."/>
            <person name="Kohler A."/>
            <person name="Kuees U."/>
            <person name="Kumar T.K.A."/>
            <person name="Kuo A."/>
            <person name="LaButti K."/>
            <person name="Larrondo L.F."/>
            <person name="Lindquist E."/>
            <person name="Ling A."/>
            <person name="Lombard V."/>
            <person name="Lucas S."/>
            <person name="Lundell T."/>
            <person name="Martin R."/>
            <person name="McLaughlin D.J."/>
            <person name="Morgenstern I."/>
            <person name="Morin E."/>
            <person name="Murat C."/>
            <person name="Nagy L.G."/>
            <person name="Nolan M."/>
            <person name="Ohm R.A."/>
            <person name="Patyshakuliyeva A."/>
            <person name="Rokas A."/>
            <person name="Ruiz-Duenas F.J."/>
            <person name="Sabat G."/>
            <person name="Salamov A."/>
            <person name="Samejima M."/>
            <person name="Schmutz J."/>
            <person name="Slot J.C."/>
            <person name="St John F."/>
            <person name="Stenlid J."/>
            <person name="Sun H."/>
            <person name="Sun S."/>
            <person name="Syed K."/>
            <person name="Tsang A."/>
            <person name="Wiebenga A."/>
            <person name="Young D."/>
            <person name="Pisabarro A."/>
            <person name="Eastwood D.C."/>
            <person name="Martin F."/>
            <person name="Cullen D."/>
            <person name="Grigoriev I.V."/>
            <person name="Hibbett D.S."/>
        </authorList>
    </citation>
    <scope>NUCLEOTIDE SEQUENCE [LARGE SCALE GENOMIC DNA]</scope>
    <source>
        <strain evidence="6 7">DJM-731 SS1</strain>
    </source>
</reference>
<dbReference type="Pfam" id="PF00135">
    <property type="entry name" value="COesterase"/>
    <property type="match status" value="2"/>
</dbReference>
<dbReference type="OrthoDB" id="408631at2759"/>
<evidence type="ECO:0000313" key="7">
    <source>
        <dbReference type="Proteomes" id="UP000030653"/>
    </source>
</evidence>
<keyword evidence="4" id="KW-0732">Signal</keyword>
<dbReference type="InterPro" id="IPR019826">
    <property type="entry name" value="Carboxylesterase_B_AS"/>
</dbReference>
<evidence type="ECO:0000256" key="2">
    <source>
        <dbReference type="ARBA" id="ARBA00022801"/>
    </source>
</evidence>
<keyword evidence="2 3" id="KW-0378">Hydrolase</keyword>
<dbReference type="PANTHER" id="PTHR43918:SF4">
    <property type="entry name" value="CARBOXYLIC ESTER HYDROLASE"/>
    <property type="match status" value="1"/>
</dbReference>
<dbReference type="GO" id="GO:0052689">
    <property type="term" value="F:carboxylic ester hydrolase activity"/>
    <property type="evidence" value="ECO:0007669"/>
    <property type="project" value="TreeGrafter"/>
</dbReference>
<dbReference type="PANTHER" id="PTHR43918">
    <property type="entry name" value="ACETYLCHOLINESTERASE"/>
    <property type="match status" value="1"/>
</dbReference>
<feature type="domain" description="Carboxylesterase type B" evidence="5">
    <location>
        <begin position="363"/>
        <end position="469"/>
    </location>
</feature>